<feature type="domain" description="dUTPase-like" evidence="6">
    <location>
        <begin position="13"/>
        <end position="140"/>
    </location>
</feature>
<dbReference type="CDD" id="cd07557">
    <property type="entry name" value="trimeric_dUTPase"/>
    <property type="match status" value="1"/>
</dbReference>
<protein>
    <recommendedName>
        <fullName evidence="2">dUTP diphosphatase</fullName>
        <ecNumber evidence="2">3.6.1.23</ecNumber>
    </recommendedName>
</protein>
<gene>
    <name evidence="7" type="ORF">UV02_C0011G0005</name>
</gene>
<dbReference type="NCBIfam" id="NF001862">
    <property type="entry name" value="PRK00601.1"/>
    <property type="match status" value="1"/>
</dbReference>
<evidence type="ECO:0000256" key="5">
    <source>
        <dbReference type="ARBA" id="ARBA00047686"/>
    </source>
</evidence>
<comment type="caution">
    <text evidence="7">The sequence shown here is derived from an EMBL/GenBank/DDBJ whole genome shotgun (WGS) entry which is preliminary data.</text>
</comment>
<comment type="catalytic activity">
    <reaction evidence="5">
        <text>dUTP + H2O = dUMP + diphosphate + H(+)</text>
        <dbReference type="Rhea" id="RHEA:10248"/>
        <dbReference type="ChEBI" id="CHEBI:15377"/>
        <dbReference type="ChEBI" id="CHEBI:15378"/>
        <dbReference type="ChEBI" id="CHEBI:33019"/>
        <dbReference type="ChEBI" id="CHEBI:61555"/>
        <dbReference type="ChEBI" id="CHEBI:246422"/>
        <dbReference type="EC" id="3.6.1.23"/>
    </reaction>
</comment>
<evidence type="ECO:0000256" key="3">
    <source>
        <dbReference type="ARBA" id="ARBA00022801"/>
    </source>
</evidence>
<evidence type="ECO:0000313" key="7">
    <source>
        <dbReference type="EMBL" id="KKS42557.1"/>
    </source>
</evidence>
<dbReference type="InterPro" id="IPR029054">
    <property type="entry name" value="dUTPase-like"/>
</dbReference>
<keyword evidence="4" id="KW-0546">Nucleotide metabolism</keyword>
<evidence type="ECO:0000259" key="6">
    <source>
        <dbReference type="Pfam" id="PF00692"/>
    </source>
</evidence>
<evidence type="ECO:0000256" key="4">
    <source>
        <dbReference type="ARBA" id="ARBA00023080"/>
    </source>
</evidence>
<dbReference type="EMBL" id="LCCW01000011">
    <property type="protein sequence ID" value="KKS42557.1"/>
    <property type="molecule type" value="Genomic_DNA"/>
</dbReference>
<comment type="similarity">
    <text evidence="1">Belongs to the dUTPase family.</text>
</comment>
<proteinExistence type="inferred from homology"/>
<dbReference type="Proteomes" id="UP000034516">
    <property type="component" value="Unassembled WGS sequence"/>
</dbReference>
<dbReference type="GO" id="GO:0000287">
    <property type="term" value="F:magnesium ion binding"/>
    <property type="evidence" value="ECO:0007669"/>
    <property type="project" value="InterPro"/>
</dbReference>
<dbReference type="InterPro" id="IPR008181">
    <property type="entry name" value="dUTPase"/>
</dbReference>
<dbReference type="InterPro" id="IPR036157">
    <property type="entry name" value="dUTPase-like_sf"/>
</dbReference>
<organism evidence="7 8">
    <name type="scientific">Candidatus Kuenenbacteria bacterium GW2011_GWA2_42_15</name>
    <dbReference type="NCBI Taxonomy" id="1618677"/>
    <lineage>
        <taxon>Bacteria</taxon>
        <taxon>Candidatus Kueneniibacteriota</taxon>
    </lineage>
</organism>
<dbReference type="NCBIfam" id="TIGR00576">
    <property type="entry name" value="dut"/>
    <property type="match status" value="1"/>
</dbReference>
<dbReference type="GO" id="GO:0004170">
    <property type="term" value="F:dUTP diphosphatase activity"/>
    <property type="evidence" value="ECO:0007669"/>
    <property type="project" value="UniProtKB-EC"/>
</dbReference>
<dbReference type="GO" id="GO:0046081">
    <property type="term" value="P:dUTP catabolic process"/>
    <property type="evidence" value="ECO:0007669"/>
    <property type="project" value="InterPro"/>
</dbReference>
<dbReference type="PANTHER" id="PTHR11241">
    <property type="entry name" value="DEOXYURIDINE 5'-TRIPHOSPHATE NUCLEOTIDOHYDROLASE"/>
    <property type="match status" value="1"/>
</dbReference>
<accession>A0A0G0Z171</accession>
<reference evidence="7 8" key="1">
    <citation type="journal article" date="2015" name="Nature">
        <title>rRNA introns, odd ribosomes, and small enigmatic genomes across a large radiation of phyla.</title>
        <authorList>
            <person name="Brown C.T."/>
            <person name="Hug L.A."/>
            <person name="Thomas B.C."/>
            <person name="Sharon I."/>
            <person name="Castelle C.J."/>
            <person name="Singh A."/>
            <person name="Wilkins M.J."/>
            <person name="Williams K.H."/>
            <person name="Banfield J.F."/>
        </authorList>
    </citation>
    <scope>NUCLEOTIDE SEQUENCE [LARGE SCALE GENOMIC DNA]</scope>
</reference>
<dbReference type="PANTHER" id="PTHR11241:SF0">
    <property type="entry name" value="DEOXYURIDINE 5'-TRIPHOSPHATE NUCLEOTIDOHYDROLASE"/>
    <property type="match status" value="1"/>
</dbReference>
<evidence type="ECO:0000256" key="1">
    <source>
        <dbReference type="ARBA" id="ARBA00006581"/>
    </source>
</evidence>
<dbReference type="SUPFAM" id="SSF51283">
    <property type="entry name" value="dUTPase-like"/>
    <property type="match status" value="1"/>
</dbReference>
<evidence type="ECO:0000256" key="2">
    <source>
        <dbReference type="ARBA" id="ARBA00012379"/>
    </source>
</evidence>
<evidence type="ECO:0000313" key="8">
    <source>
        <dbReference type="Proteomes" id="UP000034516"/>
    </source>
</evidence>
<name>A0A0G0Z171_9BACT</name>
<keyword evidence="3 7" id="KW-0378">Hydrolase</keyword>
<dbReference type="Gene3D" id="2.70.40.10">
    <property type="match status" value="1"/>
</dbReference>
<sequence length="141" mass="15535">MLKIKIKRLKSEAVLPSYAHPGDVGLDLRSLEDYALQADERRVFFLGFAIDFETGYAAIIKDRGSLPVRGGVHVMGGVYDAGYRGEYNVILINLGSEVYQIKKGDKLAQLVIFPVVIAELEEVEQLSESARGEGRFGSTGR</sequence>
<dbReference type="GO" id="GO:0006226">
    <property type="term" value="P:dUMP biosynthetic process"/>
    <property type="evidence" value="ECO:0007669"/>
    <property type="project" value="InterPro"/>
</dbReference>
<dbReference type="Pfam" id="PF00692">
    <property type="entry name" value="dUTPase"/>
    <property type="match status" value="1"/>
</dbReference>
<dbReference type="InterPro" id="IPR033704">
    <property type="entry name" value="dUTPase_trimeric"/>
</dbReference>
<dbReference type="AlphaFoldDB" id="A0A0G0Z171"/>
<dbReference type="EC" id="3.6.1.23" evidence="2"/>